<dbReference type="Gene3D" id="1.10.287.110">
    <property type="entry name" value="DnaJ domain"/>
    <property type="match status" value="1"/>
</dbReference>
<dbReference type="SUPFAM" id="SSF46565">
    <property type="entry name" value="Chaperone J-domain"/>
    <property type="match status" value="1"/>
</dbReference>
<reference evidence="2" key="1">
    <citation type="journal article" date="2023" name="Mol. Phylogenet. Evol.">
        <title>Genome-scale phylogeny and comparative genomics of the fungal order Sordariales.</title>
        <authorList>
            <person name="Hensen N."/>
            <person name="Bonometti L."/>
            <person name="Westerberg I."/>
            <person name="Brannstrom I.O."/>
            <person name="Guillou S."/>
            <person name="Cros-Aarteil S."/>
            <person name="Calhoun S."/>
            <person name="Haridas S."/>
            <person name="Kuo A."/>
            <person name="Mondo S."/>
            <person name="Pangilinan J."/>
            <person name="Riley R."/>
            <person name="LaButti K."/>
            <person name="Andreopoulos B."/>
            <person name="Lipzen A."/>
            <person name="Chen C."/>
            <person name="Yan M."/>
            <person name="Daum C."/>
            <person name="Ng V."/>
            <person name="Clum A."/>
            <person name="Steindorff A."/>
            <person name="Ohm R.A."/>
            <person name="Martin F."/>
            <person name="Silar P."/>
            <person name="Natvig D.O."/>
            <person name="Lalanne C."/>
            <person name="Gautier V."/>
            <person name="Ament-Velasquez S.L."/>
            <person name="Kruys A."/>
            <person name="Hutchinson M.I."/>
            <person name="Powell A.J."/>
            <person name="Barry K."/>
            <person name="Miller A.N."/>
            <person name="Grigoriev I.V."/>
            <person name="Debuchy R."/>
            <person name="Gladieux P."/>
            <person name="Hiltunen Thoren M."/>
            <person name="Johannesson H."/>
        </authorList>
    </citation>
    <scope>NUCLEOTIDE SEQUENCE [LARGE SCALE GENOMIC DNA]</scope>
    <source>
        <strain evidence="2">CBS 340.73</strain>
    </source>
</reference>
<evidence type="ECO:0008006" key="3">
    <source>
        <dbReference type="Google" id="ProtNLM"/>
    </source>
</evidence>
<protein>
    <recommendedName>
        <fullName evidence="3">J domain-containing protein</fullName>
    </recommendedName>
</protein>
<evidence type="ECO:0000313" key="2">
    <source>
        <dbReference type="Proteomes" id="UP001303473"/>
    </source>
</evidence>
<keyword evidence="2" id="KW-1185">Reference proteome</keyword>
<dbReference type="EMBL" id="MU853833">
    <property type="protein sequence ID" value="KAK3938291.1"/>
    <property type="molecule type" value="Genomic_DNA"/>
</dbReference>
<name>A0AAN6N486_9PEZI</name>
<dbReference type="Proteomes" id="UP001303473">
    <property type="component" value="Unassembled WGS sequence"/>
</dbReference>
<accession>A0AAN6N486</accession>
<gene>
    <name evidence="1" type="ORF">QBC46DRAFT_265732</name>
</gene>
<dbReference type="InterPro" id="IPR036869">
    <property type="entry name" value="J_dom_sf"/>
</dbReference>
<sequence length="322" mass="36164">MGLLAHQSPFSILGLRYGEYSRREISRAFKDASLHCHPDKLQQLPNPVIPTGYFTLIQEAAECLKGVPTQQFKEFKGYPILFFPRVDNIRQSDVYRIPRSTRFSVCEHGEVLPQPSSLSCGEPDCKNSIFRVCHACKTPIPLTKYDENLSAHTDLCRLCGEVTAKGHYNAKHPDTICPLCGIVEVSDMHSHVKSHAIKRCAKCQSSTTQGALVNHITGDHFDCPLCGRKCGSDFGDYLIEIHDLRPDIDCDGCFNGDLSHYQKSHQWILCPRCELHIAKGELWRHLEAKLGFERHSLDPALLEVTCKDEALDGSKDIPLLIP</sequence>
<dbReference type="AlphaFoldDB" id="A0AAN6N486"/>
<proteinExistence type="predicted"/>
<comment type="caution">
    <text evidence="1">The sequence shown here is derived from an EMBL/GenBank/DDBJ whole genome shotgun (WGS) entry which is preliminary data.</text>
</comment>
<organism evidence="1 2">
    <name type="scientific">Diplogelasinospora grovesii</name>
    <dbReference type="NCBI Taxonomy" id="303347"/>
    <lineage>
        <taxon>Eukaryota</taxon>
        <taxon>Fungi</taxon>
        <taxon>Dikarya</taxon>
        <taxon>Ascomycota</taxon>
        <taxon>Pezizomycotina</taxon>
        <taxon>Sordariomycetes</taxon>
        <taxon>Sordariomycetidae</taxon>
        <taxon>Sordariales</taxon>
        <taxon>Diplogelasinosporaceae</taxon>
        <taxon>Diplogelasinospora</taxon>
    </lineage>
</organism>
<evidence type="ECO:0000313" key="1">
    <source>
        <dbReference type="EMBL" id="KAK3938291.1"/>
    </source>
</evidence>